<comment type="pathway">
    <text evidence="2">Cofactor biosynthesis; ubiquinone biosynthesis.</text>
</comment>
<dbReference type="PROSITE" id="PS01304">
    <property type="entry name" value="UBIH"/>
    <property type="match status" value="1"/>
</dbReference>
<dbReference type="PRINTS" id="PR00420">
    <property type="entry name" value="RNGMNOXGNASE"/>
</dbReference>
<keyword evidence="5" id="KW-0274">FAD</keyword>
<dbReference type="GO" id="GO:0006744">
    <property type="term" value="P:ubiquinone biosynthetic process"/>
    <property type="evidence" value="ECO:0007669"/>
    <property type="project" value="UniProtKB-UniPathway"/>
</dbReference>
<organism evidence="9 10">
    <name type="scientific">Pseudidiomarina homiensis</name>
    <dbReference type="NCBI Taxonomy" id="364198"/>
    <lineage>
        <taxon>Bacteria</taxon>
        <taxon>Pseudomonadati</taxon>
        <taxon>Pseudomonadota</taxon>
        <taxon>Gammaproteobacteria</taxon>
        <taxon>Alteromonadales</taxon>
        <taxon>Idiomarinaceae</taxon>
        <taxon>Pseudidiomarina</taxon>
    </lineage>
</organism>
<evidence type="ECO:0000256" key="5">
    <source>
        <dbReference type="ARBA" id="ARBA00022827"/>
    </source>
</evidence>
<dbReference type="GO" id="GO:0019168">
    <property type="term" value="F:2-polyprenylphenol 6-hydroxylase activity"/>
    <property type="evidence" value="ECO:0007669"/>
    <property type="project" value="TreeGrafter"/>
</dbReference>
<evidence type="ECO:0000256" key="1">
    <source>
        <dbReference type="ARBA" id="ARBA00001974"/>
    </source>
</evidence>
<dbReference type="Gene3D" id="3.50.50.60">
    <property type="entry name" value="FAD/NAD(P)-binding domain"/>
    <property type="match status" value="2"/>
</dbReference>
<dbReference type="InterPro" id="IPR002938">
    <property type="entry name" value="FAD-bd"/>
</dbReference>
<protein>
    <submittedName>
        <fullName evidence="9">Ubiquinone biosynthesis protein UbiH</fullName>
    </submittedName>
</protein>
<evidence type="ECO:0000313" key="9">
    <source>
        <dbReference type="EMBL" id="RUO52285.1"/>
    </source>
</evidence>
<sequence>MSQRFIVVGGGMIGLATALGLRQQGHRVVLLERGAQPQYTETTELRVSAIAHSSRQLLEQLGVWQRLPSTRLGPYQAMEVWDHDSFGRIHFAAAEVNQPDLGAIVENKVIEAELWQAADEAGVELHANTEVRQHENAAQQVTVKTATEQFTADYLIAADGVQSPLRQAEGLPLTFWDYQQQGCVAVIKCSKPHGGCARQVFLPSGPVAWLPLGDPHHVSLVWSADTEVAAELKALDDAEFTKRLQAASDGALGQLELASKRAYFPLRMQYARRWLKGRMLLLGDAAHSIHPLAGQGANLGFGDVQALLALTTNAFSHADLRNWERERKVAAVQMITAMESFKRGFGHANPLLKLVRGIGLKIANDVAPLKRTLIKSALG</sequence>
<keyword evidence="6" id="KW-0560">Oxidoreductase</keyword>
<gene>
    <name evidence="9" type="ORF">CWI70_11180</name>
</gene>
<reference evidence="10" key="1">
    <citation type="journal article" date="2018" name="Front. Microbiol.">
        <title>Genome-Based Analysis Reveals the Taxonomy and Diversity of the Family Idiomarinaceae.</title>
        <authorList>
            <person name="Liu Y."/>
            <person name="Lai Q."/>
            <person name="Shao Z."/>
        </authorList>
    </citation>
    <scope>NUCLEOTIDE SEQUENCE [LARGE SCALE GENOMIC DNA]</scope>
    <source>
        <strain evidence="10">PO-M2</strain>
    </source>
</reference>
<dbReference type="InterPro" id="IPR010971">
    <property type="entry name" value="UbiH/COQ6"/>
</dbReference>
<comment type="cofactor">
    <cofactor evidence="1">
        <name>FAD</name>
        <dbReference type="ChEBI" id="CHEBI:57692"/>
    </cofactor>
</comment>
<accession>A0A432XU73</accession>
<keyword evidence="7" id="KW-0503">Monooxygenase</keyword>
<dbReference type="NCBIfam" id="TIGR01988">
    <property type="entry name" value="Ubi-OHases"/>
    <property type="match status" value="1"/>
</dbReference>
<evidence type="ECO:0000256" key="6">
    <source>
        <dbReference type="ARBA" id="ARBA00023002"/>
    </source>
</evidence>
<dbReference type="Pfam" id="PF01494">
    <property type="entry name" value="FAD_binding_3"/>
    <property type="match status" value="1"/>
</dbReference>
<comment type="caution">
    <text evidence="9">The sequence shown here is derived from an EMBL/GenBank/DDBJ whole genome shotgun (WGS) entry which is preliminary data.</text>
</comment>
<dbReference type="Proteomes" id="UP000287649">
    <property type="component" value="Unassembled WGS sequence"/>
</dbReference>
<dbReference type="InterPro" id="IPR036188">
    <property type="entry name" value="FAD/NAD-bd_sf"/>
</dbReference>
<name>A0A432XU73_9GAMM</name>
<evidence type="ECO:0000256" key="2">
    <source>
        <dbReference type="ARBA" id="ARBA00004749"/>
    </source>
</evidence>
<evidence type="ECO:0000256" key="3">
    <source>
        <dbReference type="ARBA" id="ARBA00005349"/>
    </source>
</evidence>
<dbReference type="SUPFAM" id="SSF51905">
    <property type="entry name" value="FAD/NAD(P)-binding domain"/>
    <property type="match status" value="1"/>
</dbReference>
<dbReference type="PANTHER" id="PTHR43876">
    <property type="entry name" value="UBIQUINONE BIOSYNTHESIS MONOOXYGENASE COQ6, MITOCHONDRIAL"/>
    <property type="match status" value="1"/>
</dbReference>
<dbReference type="OrthoDB" id="9769565at2"/>
<keyword evidence="10" id="KW-1185">Reference proteome</keyword>
<dbReference type="AlphaFoldDB" id="A0A432XU73"/>
<proteinExistence type="inferred from homology"/>
<dbReference type="EMBL" id="PIPX01000003">
    <property type="protein sequence ID" value="RUO52285.1"/>
    <property type="molecule type" value="Genomic_DNA"/>
</dbReference>
<keyword evidence="4" id="KW-0285">Flavoprotein</keyword>
<keyword evidence="9" id="KW-0830">Ubiquinone</keyword>
<evidence type="ECO:0000256" key="4">
    <source>
        <dbReference type="ARBA" id="ARBA00022630"/>
    </source>
</evidence>
<dbReference type="UniPathway" id="UPA00232"/>
<feature type="domain" description="FAD-binding" evidence="8">
    <location>
        <begin position="6"/>
        <end position="333"/>
    </location>
</feature>
<evidence type="ECO:0000313" key="10">
    <source>
        <dbReference type="Proteomes" id="UP000287649"/>
    </source>
</evidence>
<dbReference type="InterPro" id="IPR018168">
    <property type="entry name" value="Ubi_Hdrlase_CS"/>
</dbReference>
<dbReference type="RefSeq" id="WP_126773781.1">
    <property type="nucleotide sequence ID" value="NZ_PIPX01000003.1"/>
</dbReference>
<evidence type="ECO:0000256" key="7">
    <source>
        <dbReference type="ARBA" id="ARBA00023033"/>
    </source>
</evidence>
<dbReference type="PANTHER" id="PTHR43876:SF7">
    <property type="entry name" value="UBIQUINONE BIOSYNTHESIS MONOOXYGENASE COQ6, MITOCHONDRIAL"/>
    <property type="match status" value="1"/>
</dbReference>
<dbReference type="GO" id="GO:0071949">
    <property type="term" value="F:FAD binding"/>
    <property type="evidence" value="ECO:0007669"/>
    <property type="project" value="InterPro"/>
</dbReference>
<dbReference type="InterPro" id="IPR051205">
    <property type="entry name" value="UbiH/COQ6_monooxygenase"/>
</dbReference>
<comment type="similarity">
    <text evidence="3">Belongs to the UbiH/COQ6 family.</text>
</comment>
<evidence type="ECO:0000259" key="8">
    <source>
        <dbReference type="Pfam" id="PF01494"/>
    </source>
</evidence>